<protein>
    <submittedName>
        <fullName evidence="1">Uncharacterized protein</fullName>
    </submittedName>
</protein>
<dbReference type="EMBL" id="JBGFUD010020776">
    <property type="protein sequence ID" value="MFH4984752.1"/>
    <property type="molecule type" value="Genomic_DNA"/>
</dbReference>
<reference evidence="1 2" key="1">
    <citation type="submission" date="2024-08" db="EMBL/GenBank/DDBJ databases">
        <title>Gnathostoma spinigerum genome.</title>
        <authorList>
            <person name="Gonzalez-Bertolin B."/>
            <person name="Monzon S."/>
            <person name="Zaballos A."/>
            <person name="Jimenez P."/>
            <person name="Dekumyoy P."/>
            <person name="Varona S."/>
            <person name="Cuesta I."/>
            <person name="Sumanam S."/>
            <person name="Adisakwattana P."/>
            <person name="Gasser R.B."/>
            <person name="Hernandez-Gonzalez A."/>
            <person name="Young N.D."/>
            <person name="Perteguer M.J."/>
        </authorList>
    </citation>
    <scope>NUCLEOTIDE SEQUENCE [LARGE SCALE GENOMIC DNA]</scope>
    <source>
        <strain evidence="1">AL3</strain>
        <tissue evidence="1">Liver</tissue>
    </source>
</reference>
<name>A0ABD6F437_9BILA</name>
<dbReference type="AlphaFoldDB" id="A0ABD6F437"/>
<gene>
    <name evidence="1" type="ORF">AB6A40_011461</name>
</gene>
<organism evidence="1 2">
    <name type="scientific">Gnathostoma spinigerum</name>
    <dbReference type="NCBI Taxonomy" id="75299"/>
    <lineage>
        <taxon>Eukaryota</taxon>
        <taxon>Metazoa</taxon>
        <taxon>Ecdysozoa</taxon>
        <taxon>Nematoda</taxon>
        <taxon>Chromadorea</taxon>
        <taxon>Rhabditida</taxon>
        <taxon>Spirurina</taxon>
        <taxon>Gnathostomatomorpha</taxon>
        <taxon>Gnathostomatoidea</taxon>
        <taxon>Gnathostomatidae</taxon>
        <taxon>Gnathostoma</taxon>
    </lineage>
</organism>
<keyword evidence="2" id="KW-1185">Reference proteome</keyword>
<evidence type="ECO:0000313" key="2">
    <source>
        <dbReference type="Proteomes" id="UP001608902"/>
    </source>
</evidence>
<evidence type="ECO:0000313" key="1">
    <source>
        <dbReference type="EMBL" id="MFH4984752.1"/>
    </source>
</evidence>
<sequence length="105" mass="11776">MWYGSTTLLRSKRVPSIEIFFVCRLIRIRFPPSHHAVGCPLISFFPGRLFSFSVSYSGSSSPPSSILYGQMFGLQNSFLSVVIFLHYPVSLDFGGQLWLGSYSLS</sequence>
<dbReference type="Proteomes" id="UP001608902">
    <property type="component" value="Unassembled WGS sequence"/>
</dbReference>
<proteinExistence type="predicted"/>
<accession>A0ABD6F437</accession>
<comment type="caution">
    <text evidence="1">The sequence shown here is derived from an EMBL/GenBank/DDBJ whole genome shotgun (WGS) entry which is preliminary data.</text>
</comment>